<feature type="chain" id="PRO_5047493099" evidence="7">
    <location>
        <begin position="30"/>
        <end position="702"/>
    </location>
</feature>
<evidence type="ECO:0000313" key="11">
    <source>
        <dbReference type="Proteomes" id="UP001231616"/>
    </source>
</evidence>
<feature type="transmembrane region" description="Helical" evidence="6">
    <location>
        <begin position="551"/>
        <end position="572"/>
    </location>
</feature>
<dbReference type="SUPFAM" id="SSF52833">
    <property type="entry name" value="Thioredoxin-like"/>
    <property type="match status" value="1"/>
</dbReference>
<evidence type="ECO:0000256" key="7">
    <source>
        <dbReference type="SAM" id="SignalP"/>
    </source>
</evidence>
<dbReference type="Gene3D" id="3.40.30.10">
    <property type="entry name" value="Glutaredoxin"/>
    <property type="match status" value="1"/>
</dbReference>
<proteinExistence type="predicted"/>
<dbReference type="PANTHER" id="PTHR32234:SF3">
    <property type="entry name" value="SUPPRESSION OF COPPER SENSITIVITY PROTEIN"/>
    <property type="match status" value="1"/>
</dbReference>
<dbReference type="InterPro" id="IPR035671">
    <property type="entry name" value="DsbD_gamma"/>
</dbReference>
<dbReference type="Proteomes" id="UP001231616">
    <property type="component" value="Unassembled WGS sequence"/>
</dbReference>
<protein>
    <submittedName>
        <fullName evidence="10">Protein-disulfide reductase DsbD family protein</fullName>
    </submittedName>
</protein>
<reference evidence="10 11" key="1">
    <citation type="submission" date="2023-08" db="EMBL/GenBank/DDBJ databases">
        <authorList>
            <person name="Joshi A."/>
            <person name="Thite S."/>
        </authorList>
    </citation>
    <scope>NUCLEOTIDE SEQUENCE [LARGE SCALE GENOMIC DNA]</scope>
    <source>
        <strain evidence="10 11">AC40</strain>
    </source>
</reference>
<feature type="transmembrane region" description="Helical" evidence="6">
    <location>
        <begin position="347"/>
        <end position="365"/>
    </location>
</feature>
<keyword evidence="7" id="KW-0732">Signal</keyword>
<dbReference type="Pfam" id="PF11412">
    <property type="entry name" value="DsbD_N"/>
    <property type="match status" value="1"/>
</dbReference>
<evidence type="ECO:0000256" key="6">
    <source>
        <dbReference type="SAM" id="Phobius"/>
    </source>
</evidence>
<evidence type="ECO:0000259" key="8">
    <source>
        <dbReference type="Pfam" id="PF02683"/>
    </source>
</evidence>
<comment type="subcellular location">
    <subcellularLocation>
        <location evidence="1">Membrane</location>
        <topology evidence="1">Multi-pass membrane protein</topology>
    </subcellularLocation>
</comment>
<comment type="caution">
    <text evidence="10">The sequence shown here is derived from an EMBL/GenBank/DDBJ whole genome shotgun (WGS) entry which is preliminary data.</text>
</comment>
<evidence type="ECO:0000256" key="4">
    <source>
        <dbReference type="ARBA" id="ARBA00022989"/>
    </source>
</evidence>
<feature type="transmembrane region" description="Helical" evidence="6">
    <location>
        <begin position="459"/>
        <end position="484"/>
    </location>
</feature>
<feature type="transmembrane region" description="Helical" evidence="6">
    <location>
        <begin position="428"/>
        <end position="453"/>
    </location>
</feature>
<keyword evidence="3" id="KW-0201">Cytochrome c-type biogenesis</keyword>
<accession>A0ABT9GZ89</accession>
<evidence type="ECO:0000256" key="3">
    <source>
        <dbReference type="ARBA" id="ARBA00022748"/>
    </source>
</evidence>
<feature type="signal peptide" evidence="7">
    <location>
        <begin position="1"/>
        <end position="29"/>
    </location>
</feature>
<sequence length="702" mass="75959">MYNLFSLWRQPWVLFGLIGSVLFSASALATPPSTGWLTTAEAPHLSVKLTLTGHYDASSAVLPATLQVQLDDDWKTYWQAPGEGGIAPSLHWSDSKNLVDIHWFWPAPSRYLVQGFATQGYQHSVTFPLQLQLTPGAPSAVLQGVLTVPSCTTICVLTDFALELPIDIASLQADEEQMFLFSQAMSQVPQPLADVQIKQAGITDKPGQIYIQLERDHGWTSPEIFIHSNEDGLSEVVYEVASANLSGKELSVVVSASHWLGLPDLTDKTLYVTVTDNEFSAEYPVTLTAVTSVPPDSQRSLLLILLLALAGGLILNIMPCVLPVLGIKLQSMLLNKPKQGSTIRKQFLASALGIITSFWLLALALSLLKWSGESIGWGIQFQNPYFIGGMVGVTWLFTLNLAGAFEVRLPGSLGGWAATKGNNSYAGHFLQGMLATLLATPCTAPFLGTAVAFALSADIVTIVLIFTALGIGMALPWLLLAALPQLSAWLPKPGRWMLWVKPFFAAMMFATSLWLLSLLTPFMGSATFTLLLVALLVVTLFILGRTYGLKIILYLISTLALLGAASGVALMLTAESWQQVLPADHDWQPLSDQHIHTAVAAGNVVFVDITADWCITCKANKIGVLLQQPVHNALAEPGVVRIRGDWTVRNPAISHYLQSNNTFGVPFNKVYGPGAPEGIALPTLLTTDVVIQALEQARDQTK</sequence>
<dbReference type="InterPro" id="IPR028250">
    <property type="entry name" value="DsbDN"/>
</dbReference>
<dbReference type="RefSeq" id="WP_305893600.1">
    <property type="nucleotide sequence ID" value="NZ_JAUZVZ010000010.1"/>
</dbReference>
<evidence type="ECO:0000259" key="9">
    <source>
        <dbReference type="Pfam" id="PF11412"/>
    </source>
</evidence>
<keyword evidence="11" id="KW-1185">Reference proteome</keyword>
<feature type="domain" description="Cytochrome C biogenesis protein transmembrane" evidence="8">
    <location>
        <begin position="302"/>
        <end position="517"/>
    </location>
</feature>
<evidence type="ECO:0000256" key="2">
    <source>
        <dbReference type="ARBA" id="ARBA00022692"/>
    </source>
</evidence>
<keyword evidence="2 6" id="KW-0812">Transmembrane</keyword>
<dbReference type="CDD" id="cd02953">
    <property type="entry name" value="DsbDgamma"/>
    <property type="match status" value="1"/>
</dbReference>
<evidence type="ECO:0000256" key="1">
    <source>
        <dbReference type="ARBA" id="ARBA00004141"/>
    </source>
</evidence>
<gene>
    <name evidence="10" type="ORF">Q3O60_09065</name>
</gene>
<keyword evidence="5 6" id="KW-0472">Membrane</keyword>
<dbReference type="InterPro" id="IPR036249">
    <property type="entry name" value="Thioredoxin-like_sf"/>
</dbReference>
<dbReference type="EMBL" id="JAUZVZ010000010">
    <property type="protein sequence ID" value="MDP4536338.1"/>
    <property type="molecule type" value="Genomic_DNA"/>
</dbReference>
<dbReference type="Pfam" id="PF13899">
    <property type="entry name" value="Thioredoxin_7"/>
    <property type="match status" value="1"/>
</dbReference>
<feature type="transmembrane region" description="Helical" evidence="6">
    <location>
        <begin position="385"/>
        <end position="407"/>
    </location>
</feature>
<evidence type="ECO:0000313" key="10">
    <source>
        <dbReference type="EMBL" id="MDP4536338.1"/>
    </source>
</evidence>
<dbReference type="InterPro" id="IPR003834">
    <property type="entry name" value="Cyt_c_assmbl_TM_dom"/>
</dbReference>
<organism evidence="10 11">
    <name type="scientific">Alkalimonas collagenimarina</name>
    <dbReference type="NCBI Taxonomy" id="400390"/>
    <lineage>
        <taxon>Bacteria</taxon>
        <taxon>Pseudomonadati</taxon>
        <taxon>Pseudomonadota</taxon>
        <taxon>Gammaproteobacteria</taxon>
        <taxon>Alkalimonas</taxon>
    </lineage>
</organism>
<dbReference type="Pfam" id="PF02683">
    <property type="entry name" value="DsbD_TM"/>
    <property type="match status" value="1"/>
</dbReference>
<evidence type="ECO:0000256" key="5">
    <source>
        <dbReference type="ARBA" id="ARBA00023136"/>
    </source>
</evidence>
<name>A0ABT9GZ89_9GAMM</name>
<feature type="transmembrane region" description="Helical" evidence="6">
    <location>
        <begin position="496"/>
        <end position="516"/>
    </location>
</feature>
<feature type="domain" description="Thiol:disulfide interchange protein DsbD N-terminal" evidence="9">
    <location>
        <begin position="63"/>
        <end position="158"/>
    </location>
</feature>
<feature type="transmembrane region" description="Helical" evidence="6">
    <location>
        <begin position="301"/>
        <end position="326"/>
    </location>
</feature>
<feature type="transmembrane region" description="Helical" evidence="6">
    <location>
        <begin position="522"/>
        <end position="544"/>
    </location>
</feature>
<dbReference type="PANTHER" id="PTHR32234">
    <property type="entry name" value="THIOL:DISULFIDE INTERCHANGE PROTEIN DSBD"/>
    <property type="match status" value="1"/>
</dbReference>
<keyword evidence="4 6" id="KW-1133">Transmembrane helix</keyword>